<dbReference type="InterPro" id="IPR019757">
    <property type="entry name" value="Pept_S26A_signal_pept_1_Lys-AS"/>
</dbReference>
<dbReference type="Gene3D" id="2.10.109.10">
    <property type="entry name" value="Umud Fragment, subunit A"/>
    <property type="match status" value="1"/>
</dbReference>
<organism evidence="8 9">
    <name type="scientific">Aerophobetes bacterium</name>
    <dbReference type="NCBI Taxonomy" id="2030807"/>
    <lineage>
        <taxon>Bacteria</taxon>
        <taxon>Candidatus Aerophobota</taxon>
    </lineage>
</organism>
<feature type="domain" description="Peptidase S26" evidence="7">
    <location>
        <begin position="10"/>
        <end position="170"/>
    </location>
</feature>
<dbReference type="GO" id="GO:0004252">
    <property type="term" value="F:serine-type endopeptidase activity"/>
    <property type="evidence" value="ECO:0007669"/>
    <property type="project" value="InterPro"/>
</dbReference>
<comment type="similarity">
    <text evidence="2 6">Belongs to the peptidase S26 family.</text>
</comment>
<dbReference type="PANTHER" id="PTHR43390:SF1">
    <property type="entry name" value="CHLOROPLAST PROCESSING PEPTIDASE"/>
    <property type="match status" value="1"/>
</dbReference>
<evidence type="ECO:0000259" key="7">
    <source>
        <dbReference type="Pfam" id="PF10502"/>
    </source>
</evidence>
<comment type="caution">
    <text evidence="8">The sequence shown here is derived from an EMBL/GenBank/DDBJ whole genome shotgun (WGS) entry which is preliminary data.</text>
</comment>
<dbReference type="EC" id="3.4.21.89" evidence="3 6"/>
<reference evidence="8 9" key="1">
    <citation type="submission" date="2019-03" db="EMBL/GenBank/DDBJ databases">
        <title>Metabolic potential of uncultured bacteria and archaea associated with petroleum seepage in deep-sea sediments.</title>
        <authorList>
            <person name="Dong X."/>
            <person name="Hubert C."/>
        </authorList>
    </citation>
    <scope>NUCLEOTIDE SEQUENCE [LARGE SCALE GENOMIC DNA]</scope>
    <source>
        <strain evidence="8">E29_bin78</strain>
    </source>
</reference>
<dbReference type="GO" id="GO:0006465">
    <property type="term" value="P:signal peptide processing"/>
    <property type="evidence" value="ECO:0007669"/>
    <property type="project" value="InterPro"/>
</dbReference>
<comment type="subcellular location">
    <subcellularLocation>
        <location evidence="6">Membrane</location>
        <topology evidence="6">Single-pass type II membrane protein</topology>
    </subcellularLocation>
</comment>
<gene>
    <name evidence="8" type="primary">lepB</name>
    <name evidence="8" type="ORF">E3J59_02410</name>
</gene>
<dbReference type="InterPro" id="IPR019758">
    <property type="entry name" value="Pept_S26A_signal_pept_1_CS"/>
</dbReference>
<dbReference type="PROSITE" id="PS00760">
    <property type="entry name" value="SPASE_I_2"/>
    <property type="match status" value="1"/>
</dbReference>
<dbReference type="InterPro" id="IPR019533">
    <property type="entry name" value="Peptidase_S26"/>
</dbReference>
<evidence type="ECO:0000256" key="2">
    <source>
        <dbReference type="ARBA" id="ARBA00009370"/>
    </source>
</evidence>
<dbReference type="InterPro" id="IPR000223">
    <property type="entry name" value="Pept_S26A_signal_pept_1"/>
</dbReference>
<dbReference type="EMBL" id="SOJK01000106">
    <property type="protein sequence ID" value="TET47049.1"/>
    <property type="molecule type" value="Genomic_DNA"/>
</dbReference>
<dbReference type="GO" id="GO:0016020">
    <property type="term" value="C:membrane"/>
    <property type="evidence" value="ECO:0007669"/>
    <property type="project" value="UniProtKB-SubCell"/>
</dbReference>
<evidence type="ECO:0000313" key="9">
    <source>
        <dbReference type="Proteomes" id="UP000320679"/>
    </source>
</evidence>
<keyword evidence="6" id="KW-0812">Transmembrane</keyword>
<feature type="active site" evidence="5">
    <location>
        <position position="40"/>
    </location>
</feature>
<accession>A0A523UXC5</accession>
<dbReference type="NCBIfam" id="TIGR02227">
    <property type="entry name" value="sigpep_I_bact"/>
    <property type="match status" value="1"/>
</dbReference>
<dbReference type="CDD" id="cd06530">
    <property type="entry name" value="S26_SPase_I"/>
    <property type="match status" value="1"/>
</dbReference>
<dbReference type="AlphaFoldDB" id="A0A523UXC5"/>
<dbReference type="Proteomes" id="UP000320679">
    <property type="component" value="Unassembled WGS sequence"/>
</dbReference>
<sequence length="186" mass="21508">MKEKLLGWLKETLETLVIAFVLAFLIRTFVVQGFWIPSGSMEPNLHIGDRLLAYKFFYGLDNVDRGDVIVFRYPLNPKKDFIKRVIGLPGDVVSIENKRIYVNEKLLHESYIIHRDTRITGPPRDEYGPLTVPPDSLFVMGDNRDSSADSRYWGFVPEENLIGEAFLIYWPPWRLKLIRGGSYATK</sequence>
<evidence type="ECO:0000256" key="4">
    <source>
        <dbReference type="ARBA" id="ARBA00022801"/>
    </source>
</evidence>
<dbReference type="PRINTS" id="PR00727">
    <property type="entry name" value="LEADERPTASE"/>
</dbReference>
<evidence type="ECO:0000256" key="1">
    <source>
        <dbReference type="ARBA" id="ARBA00000677"/>
    </source>
</evidence>
<feature type="transmembrane region" description="Helical" evidence="6">
    <location>
        <begin position="12"/>
        <end position="35"/>
    </location>
</feature>
<proteinExistence type="inferred from homology"/>
<protein>
    <recommendedName>
        <fullName evidence="3 6">Signal peptidase I</fullName>
        <ecNumber evidence="3 6">3.4.21.89</ecNumber>
    </recommendedName>
</protein>
<evidence type="ECO:0000256" key="3">
    <source>
        <dbReference type="ARBA" id="ARBA00013208"/>
    </source>
</evidence>
<dbReference type="Pfam" id="PF10502">
    <property type="entry name" value="Peptidase_S26"/>
    <property type="match status" value="1"/>
</dbReference>
<comment type="catalytic activity">
    <reaction evidence="1 6">
        <text>Cleavage of hydrophobic, N-terminal signal or leader sequences from secreted and periplasmic proteins.</text>
        <dbReference type="EC" id="3.4.21.89"/>
    </reaction>
</comment>
<keyword evidence="6" id="KW-0472">Membrane</keyword>
<feature type="active site" evidence="5">
    <location>
        <position position="83"/>
    </location>
</feature>
<keyword evidence="6" id="KW-1133">Transmembrane helix</keyword>
<dbReference type="PANTHER" id="PTHR43390">
    <property type="entry name" value="SIGNAL PEPTIDASE I"/>
    <property type="match status" value="1"/>
</dbReference>
<dbReference type="PROSITE" id="PS00761">
    <property type="entry name" value="SPASE_I_3"/>
    <property type="match status" value="1"/>
</dbReference>
<name>A0A523UXC5_UNCAE</name>
<evidence type="ECO:0000256" key="5">
    <source>
        <dbReference type="PIRSR" id="PIRSR600223-1"/>
    </source>
</evidence>
<keyword evidence="4 6" id="KW-0378">Hydrolase</keyword>
<keyword evidence="6" id="KW-0645">Protease</keyword>
<evidence type="ECO:0000256" key="6">
    <source>
        <dbReference type="RuleBase" id="RU362042"/>
    </source>
</evidence>
<dbReference type="SUPFAM" id="SSF51306">
    <property type="entry name" value="LexA/Signal peptidase"/>
    <property type="match status" value="1"/>
</dbReference>
<dbReference type="GO" id="GO:0009003">
    <property type="term" value="F:signal peptidase activity"/>
    <property type="evidence" value="ECO:0007669"/>
    <property type="project" value="UniProtKB-EC"/>
</dbReference>
<dbReference type="InterPro" id="IPR036286">
    <property type="entry name" value="LexA/Signal_pep-like_sf"/>
</dbReference>
<evidence type="ECO:0000313" key="8">
    <source>
        <dbReference type="EMBL" id="TET47049.1"/>
    </source>
</evidence>